<comment type="caution">
    <text evidence="9">The sequence shown here is derived from an EMBL/GenBank/DDBJ whole genome shotgun (WGS) entry which is preliminary data.</text>
</comment>
<dbReference type="PANTHER" id="PTHR21454:SF31">
    <property type="entry name" value="DIPHTHAMIDE BIOSYNTHESIS PROTEIN 3"/>
    <property type="match status" value="1"/>
</dbReference>
<keyword evidence="10" id="KW-1185">Reference proteome</keyword>
<reference evidence="9" key="1">
    <citation type="submission" date="2023-07" db="EMBL/GenBank/DDBJ databases">
        <authorList>
            <consortium name="AG Swart"/>
            <person name="Singh M."/>
            <person name="Singh A."/>
            <person name="Seah K."/>
            <person name="Emmerich C."/>
        </authorList>
    </citation>
    <scope>NUCLEOTIDE SEQUENCE</scope>
    <source>
        <strain evidence="9">DP1</strain>
    </source>
</reference>
<sequence>MADALGDDIVDIYDEVEIEDMEYEDGILYYPCPCGDRFQIPAESLAGGEKIATCPSCSLKIEVIFELDELNETLTDLAGEPISVC</sequence>
<keyword evidence="2" id="KW-0479">Metal-binding</keyword>
<dbReference type="InterPro" id="IPR044248">
    <property type="entry name" value="DPH3/4-like"/>
</dbReference>
<dbReference type="SUPFAM" id="SSF144217">
    <property type="entry name" value="CSL zinc finger"/>
    <property type="match status" value="1"/>
</dbReference>
<dbReference type="PROSITE" id="PS51074">
    <property type="entry name" value="DPH_MB"/>
    <property type="match status" value="1"/>
</dbReference>
<evidence type="ECO:0000313" key="9">
    <source>
        <dbReference type="EMBL" id="CAI2383650.1"/>
    </source>
</evidence>
<evidence type="ECO:0000313" key="10">
    <source>
        <dbReference type="Proteomes" id="UP001295684"/>
    </source>
</evidence>
<dbReference type="PANTHER" id="PTHR21454">
    <property type="entry name" value="DPH3 HOMOLOG-RELATED"/>
    <property type="match status" value="1"/>
</dbReference>
<proteinExistence type="inferred from homology"/>
<evidence type="ECO:0000256" key="5">
    <source>
        <dbReference type="ARBA" id="ARBA00036267"/>
    </source>
</evidence>
<comment type="pathway">
    <text evidence="1">Protein modification; peptidyl-diphthamide biosynthesis.</text>
</comment>
<dbReference type="FunFam" id="3.10.660.10:FF:000001">
    <property type="entry name" value="Diphthamide biosynthesis 3"/>
    <property type="match status" value="1"/>
</dbReference>
<dbReference type="InterPro" id="IPR036671">
    <property type="entry name" value="DPH_MB_sf"/>
</dbReference>
<evidence type="ECO:0000259" key="8">
    <source>
        <dbReference type="PROSITE" id="PS51074"/>
    </source>
</evidence>
<dbReference type="GO" id="GO:0046872">
    <property type="term" value="F:metal ion binding"/>
    <property type="evidence" value="ECO:0007669"/>
    <property type="project" value="UniProtKB-KW"/>
</dbReference>
<evidence type="ECO:0000256" key="7">
    <source>
        <dbReference type="ARBA" id="ARBA00048125"/>
    </source>
</evidence>
<accession>A0AAD1Y3Z8</accession>
<organism evidence="9 10">
    <name type="scientific">Euplotes crassus</name>
    <dbReference type="NCBI Taxonomy" id="5936"/>
    <lineage>
        <taxon>Eukaryota</taxon>
        <taxon>Sar</taxon>
        <taxon>Alveolata</taxon>
        <taxon>Ciliophora</taxon>
        <taxon>Intramacronucleata</taxon>
        <taxon>Spirotrichea</taxon>
        <taxon>Hypotrichia</taxon>
        <taxon>Euplotida</taxon>
        <taxon>Euplotidae</taxon>
        <taxon>Moneuplotes</taxon>
    </lineage>
</organism>
<comment type="catalytic activity">
    <reaction evidence="5">
        <text>[3Fe-4S](1+)-[protein] + Fe(2+)-[Dph3] = [3Fe-4S](0)-[protein] + Fe(3+)-[Dph3]</text>
        <dbReference type="Rhea" id="RHEA:71235"/>
        <dbReference type="Rhea" id="RHEA-COMP:17996"/>
        <dbReference type="Rhea" id="RHEA-COMP:17997"/>
        <dbReference type="Rhea" id="RHEA-COMP:18002"/>
        <dbReference type="Rhea" id="RHEA-COMP:18003"/>
        <dbReference type="ChEBI" id="CHEBI:29033"/>
        <dbReference type="ChEBI" id="CHEBI:29034"/>
        <dbReference type="ChEBI" id="CHEBI:33751"/>
        <dbReference type="ChEBI" id="CHEBI:47402"/>
        <dbReference type="ChEBI" id="CHEBI:83228"/>
    </reaction>
</comment>
<feature type="domain" description="DPH-type MB" evidence="8">
    <location>
        <begin position="12"/>
        <end position="66"/>
    </location>
</feature>
<gene>
    <name evidence="9" type="ORF">ECRASSUSDP1_LOCUS25157</name>
</gene>
<dbReference type="GO" id="GO:0017183">
    <property type="term" value="P:protein histidyl modification to diphthamide"/>
    <property type="evidence" value="ECO:0007669"/>
    <property type="project" value="InterPro"/>
</dbReference>
<dbReference type="Proteomes" id="UP001295684">
    <property type="component" value="Unassembled WGS sequence"/>
</dbReference>
<evidence type="ECO:0000256" key="3">
    <source>
        <dbReference type="ARBA" id="ARBA00023004"/>
    </source>
</evidence>
<protein>
    <recommendedName>
        <fullName evidence="6">Diphthamide biosynthesis protein 3</fullName>
    </recommendedName>
</protein>
<dbReference type="EMBL" id="CAMPGE010025944">
    <property type="protein sequence ID" value="CAI2383650.1"/>
    <property type="molecule type" value="Genomic_DNA"/>
</dbReference>
<dbReference type="InterPro" id="IPR007872">
    <property type="entry name" value="DPH_MB_dom"/>
</dbReference>
<evidence type="ECO:0000256" key="1">
    <source>
        <dbReference type="ARBA" id="ARBA00005156"/>
    </source>
</evidence>
<name>A0AAD1Y3Z8_EUPCR</name>
<keyword evidence="3" id="KW-0408">Iron</keyword>
<dbReference type="AlphaFoldDB" id="A0AAD1Y3Z8"/>
<dbReference type="Pfam" id="PF05207">
    <property type="entry name" value="Zn_ribbon_CSL"/>
    <property type="match status" value="1"/>
</dbReference>
<comment type="catalytic activity">
    <reaction evidence="7">
        <text>2 [3Fe-4S](0)-[protein] + 2 Fe(2+)-[Dph3] + NADH = 2 [4Fe-4S](1+)-[protein] + 2 [Dph3] + NAD(+) + H(+)</text>
        <dbReference type="Rhea" id="RHEA:71239"/>
        <dbReference type="Rhea" id="RHEA-COMP:17997"/>
        <dbReference type="Rhea" id="RHEA-COMP:17998"/>
        <dbReference type="Rhea" id="RHEA-COMP:18001"/>
        <dbReference type="Rhea" id="RHEA-COMP:18002"/>
        <dbReference type="ChEBI" id="CHEBI:15378"/>
        <dbReference type="ChEBI" id="CHEBI:29033"/>
        <dbReference type="ChEBI" id="CHEBI:33723"/>
        <dbReference type="ChEBI" id="CHEBI:47402"/>
        <dbReference type="ChEBI" id="CHEBI:57540"/>
        <dbReference type="ChEBI" id="CHEBI:57945"/>
        <dbReference type="ChEBI" id="CHEBI:83228"/>
    </reaction>
</comment>
<dbReference type="Gene3D" id="3.10.660.10">
    <property type="entry name" value="DPH Zinc finger"/>
    <property type="match status" value="1"/>
</dbReference>
<comment type="similarity">
    <text evidence="4">Belongs to the DPH3 family.</text>
</comment>
<evidence type="ECO:0000256" key="2">
    <source>
        <dbReference type="ARBA" id="ARBA00022723"/>
    </source>
</evidence>
<evidence type="ECO:0000256" key="4">
    <source>
        <dbReference type="ARBA" id="ARBA00024032"/>
    </source>
</evidence>
<evidence type="ECO:0000256" key="6">
    <source>
        <dbReference type="ARBA" id="ARBA00041070"/>
    </source>
</evidence>